<dbReference type="InterPro" id="IPR032466">
    <property type="entry name" value="Metal_Hydrolase"/>
</dbReference>
<evidence type="ECO:0000313" key="2">
    <source>
        <dbReference type="EMBL" id="QOZ66538.1"/>
    </source>
</evidence>
<evidence type="ECO:0000313" key="3">
    <source>
        <dbReference type="Proteomes" id="UP000594015"/>
    </source>
</evidence>
<dbReference type="InterPro" id="IPR006680">
    <property type="entry name" value="Amidohydro-rel"/>
</dbReference>
<feature type="domain" description="Amidohydrolase-related" evidence="1">
    <location>
        <begin position="250"/>
        <end position="376"/>
    </location>
</feature>
<dbReference type="Proteomes" id="UP000594015">
    <property type="component" value="Chromosome"/>
</dbReference>
<proteinExistence type="predicted"/>
<protein>
    <recommendedName>
        <fullName evidence="1">Amidohydrolase-related domain-containing protein</fullName>
    </recommendedName>
</protein>
<dbReference type="PANTHER" id="PTHR43383:SF2">
    <property type="entry name" value="AMIDOHYDROLASE 2 FAMILY PROTEIN"/>
    <property type="match status" value="1"/>
</dbReference>
<dbReference type="GO" id="GO:0016787">
    <property type="term" value="F:hydrolase activity"/>
    <property type="evidence" value="ECO:0007669"/>
    <property type="project" value="InterPro"/>
</dbReference>
<dbReference type="KEGG" id="barh:WN72_09235"/>
<sequence length="443" mass="49962">MAERRGAMSETMSDFVNACQVVDVHEHHMAEVAHSADVNLLKLFQQSYAAWTSHVLPSEPKATIEMVSIPPEPTTWEALAPFLERSGSNAFVRNLVRGVAELYGVADTGITRDNWEAVDASVRLRHKEATWPSEVIGRAAIRRIVTDPFLDPLMDPRPVLGQSYDAVLRINAFALGWHPESRDHNGNCGHTLLRRLGLEVKTFDDYCDAIRELVAGCSRRNHIALKNALAYDRDISFDEPNEELARQAWGQRFPSPAARKAFCDFVVDLFCQLAGEADLPVQTHLGTAIISGSHPLRMTGLIERHPRTRFLLMHLAYPWSRDLLGMAFVYRNVWLDLCWSFLLSPSHFKLALHEAIEVLPDESRMMIGGDCLHVEETFAAIRGARRLIGEVLNEKSRTVTFGRETQSAWRSESLARTRRSFSDCPECCPLLRDFTQTRAEEAA</sequence>
<gene>
    <name evidence="2" type="ORF">WN72_09235</name>
</gene>
<dbReference type="SUPFAM" id="SSF51556">
    <property type="entry name" value="Metallo-dependent hydrolases"/>
    <property type="match status" value="1"/>
</dbReference>
<dbReference type="Pfam" id="PF04909">
    <property type="entry name" value="Amidohydro_2"/>
    <property type="match status" value="1"/>
</dbReference>
<dbReference type="EMBL" id="CP030050">
    <property type="protein sequence ID" value="QOZ66538.1"/>
    <property type="molecule type" value="Genomic_DNA"/>
</dbReference>
<organism evidence="2 3">
    <name type="scientific">Bradyrhizobium arachidis</name>
    <dbReference type="NCBI Taxonomy" id="858423"/>
    <lineage>
        <taxon>Bacteria</taxon>
        <taxon>Pseudomonadati</taxon>
        <taxon>Pseudomonadota</taxon>
        <taxon>Alphaproteobacteria</taxon>
        <taxon>Hyphomicrobiales</taxon>
        <taxon>Nitrobacteraceae</taxon>
        <taxon>Bradyrhizobium</taxon>
    </lineage>
</organism>
<name>A0AAE7NI17_9BRAD</name>
<dbReference type="AlphaFoldDB" id="A0AAE7NI17"/>
<evidence type="ECO:0000259" key="1">
    <source>
        <dbReference type="Pfam" id="PF04909"/>
    </source>
</evidence>
<accession>A0AAE7NI17</accession>
<dbReference type="Gene3D" id="3.20.20.140">
    <property type="entry name" value="Metal-dependent hydrolases"/>
    <property type="match status" value="1"/>
</dbReference>
<dbReference type="PANTHER" id="PTHR43383">
    <property type="entry name" value="NODULIN 6"/>
    <property type="match status" value="1"/>
</dbReference>
<reference evidence="2 3" key="1">
    <citation type="submission" date="2018-06" db="EMBL/GenBank/DDBJ databases">
        <title>Comparative genomics of Bradyrhizobium nodulating Arachidis hypogaea.</title>
        <authorList>
            <person name="Li Y."/>
        </authorList>
    </citation>
    <scope>NUCLEOTIDE SEQUENCE [LARGE SCALE GENOMIC DNA]</scope>
    <source>
        <strain evidence="2 3">CCBAU 051107</strain>
    </source>
</reference>